<organism evidence="2 3">
    <name type="scientific">Drosophila kikkawai</name>
    <name type="common">Fruit fly</name>
    <dbReference type="NCBI Taxonomy" id="30033"/>
    <lineage>
        <taxon>Eukaryota</taxon>
        <taxon>Metazoa</taxon>
        <taxon>Ecdysozoa</taxon>
        <taxon>Arthropoda</taxon>
        <taxon>Hexapoda</taxon>
        <taxon>Insecta</taxon>
        <taxon>Pterygota</taxon>
        <taxon>Neoptera</taxon>
        <taxon>Endopterygota</taxon>
        <taxon>Diptera</taxon>
        <taxon>Brachycera</taxon>
        <taxon>Muscomorpha</taxon>
        <taxon>Ephydroidea</taxon>
        <taxon>Drosophilidae</taxon>
        <taxon>Drosophila</taxon>
        <taxon>Sophophora</taxon>
    </lineage>
</organism>
<feature type="transmembrane region" description="Helical" evidence="1">
    <location>
        <begin position="65"/>
        <end position="84"/>
    </location>
</feature>
<keyword evidence="2" id="KW-1185">Reference proteome</keyword>
<dbReference type="Proteomes" id="UP001652661">
    <property type="component" value="Chromosome 3L"/>
</dbReference>
<reference evidence="3" key="1">
    <citation type="submission" date="2025-08" db="UniProtKB">
        <authorList>
            <consortium name="RefSeq"/>
        </authorList>
    </citation>
    <scope>IDENTIFICATION</scope>
    <source>
        <strain evidence="3">14028-0561.14</strain>
        <tissue evidence="3">Whole fly</tissue>
    </source>
</reference>
<dbReference type="RefSeq" id="XP_017021142.1">
    <property type="nucleotide sequence ID" value="XM_017165653.3"/>
</dbReference>
<proteinExistence type="predicted"/>
<gene>
    <name evidence="3" type="primary">LOC108073868</name>
</gene>
<accession>A0A6P4HXQ3</accession>
<keyword evidence="1" id="KW-0472">Membrane</keyword>
<dbReference type="OrthoDB" id="10461867at2759"/>
<dbReference type="AlphaFoldDB" id="A0A6P4HXQ3"/>
<feature type="transmembrane region" description="Helical" evidence="1">
    <location>
        <begin position="152"/>
        <end position="173"/>
    </location>
</feature>
<evidence type="ECO:0000313" key="3">
    <source>
        <dbReference type="RefSeq" id="XP_017021142.1"/>
    </source>
</evidence>
<keyword evidence="1" id="KW-1133">Transmembrane helix</keyword>
<keyword evidence="1" id="KW-0812">Transmembrane</keyword>
<protein>
    <submittedName>
        <fullName evidence="3">Uncharacterized protein</fullName>
    </submittedName>
</protein>
<evidence type="ECO:0000256" key="1">
    <source>
        <dbReference type="SAM" id="Phobius"/>
    </source>
</evidence>
<feature type="transmembrane region" description="Helical" evidence="1">
    <location>
        <begin position="96"/>
        <end position="113"/>
    </location>
</feature>
<dbReference type="GeneID" id="108073868"/>
<feature type="transmembrane region" description="Helical" evidence="1">
    <location>
        <begin position="7"/>
        <end position="27"/>
    </location>
</feature>
<name>A0A6P4HXQ3_DROKI</name>
<evidence type="ECO:0000313" key="2">
    <source>
        <dbReference type="Proteomes" id="UP001652661"/>
    </source>
</evidence>
<sequence>MPSQEYLAEFVILIVLYFKYFFNVVFICYKLDSTKKWEYQNLAAELQRLLPDYTVQWGYIQPPNIILLIGILALQFWFKGLYNLISKIFQMTVKKALLTISLTFLFVILPFLMETKNDFGIHYESHNIYSKNISDLEFVDVDQMVEIIKENATGFTLPRGLAVAGILFIPRIIKSIKRRR</sequence>